<dbReference type="NCBIfam" id="TIGR01068">
    <property type="entry name" value="thioredoxin"/>
    <property type="match status" value="1"/>
</dbReference>
<evidence type="ECO:0000256" key="3">
    <source>
        <dbReference type="ARBA" id="ARBA00022723"/>
    </source>
</evidence>
<evidence type="ECO:0000256" key="7">
    <source>
        <dbReference type="NCBIfam" id="TIGR01068"/>
    </source>
</evidence>
<keyword evidence="3" id="KW-0479">Metal-binding</keyword>
<dbReference type="InterPro" id="IPR036249">
    <property type="entry name" value="Thioredoxin-like_sf"/>
</dbReference>
<feature type="domain" description="Thioredoxin" evidence="8">
    <location>
        <begin position="18"/>
        <end position="145"/>
    </location>
</feature>
<dbReference type="PANTHER" id="PTHR45663:SF11">
    <property type="entry name" value="GEO12009P1"/>
    <property type="match status" value="1"/>
</dbReference>
<keyword evidence="2" id="KW-0813">Transport</keyword>
<organism evidence="9 10">
    <name type="scientific">Ensifer oleiphilus</name>
    <dbReference type="NCBI Taxonomy" id="2742698"/>
    <lineage>
        <taxon>Bacteria</taxon>
        <taxon>Pseudomonadati</taxon>
        <taxon>Pseudomonadota</taxon>
        <taxon>Alphaproteobacteria</taxon>
        <taxon>Hyphomicrobiales</taxon>
        <taxon>Rhizobiaceae</taxon>
        <taxon>Sinorhizobium/Ensifer group</taxon>
        <taxon>Ensifer</taxon>
    </lineage>
</organism>
<reference evidence="9 10" key="1">
    <citation type="submission" date="2020-06" db="EMBL/GenBank/DDBJ databases">
        <authorList>
            <person name="Grouzdev D.S."/>
        </authorList>
    </citation>
    <scope>NUCLEOTIDE SEQUENCE [LARGE SCALE GENOMIC DNA]</scope>
    <source>
        <strain evidence="9 10">HO-A22</strain>
    </source>
</reference>
<dbReference type="PRINTS" id="PR00421">
    <property type="entry name" value="THIOREDOXIN"/>
</dbReference>
<dbReference type="EMBL" id="JABWDU010000011">
    <property type="protein sequence ID" value="NVD42825.1"/>
    <property type="molecule type" value="Genomic_DNA"/>
</dbReference>
<dbReference type="GO" id="GO:0046872">
    <property type="term" value="F:metal ion binding"/>
    <property type="evidence" value="ECO:0007669"/>
    <property type="project" value="UniProtKB-KW"/>
</dbReference>
<dbReference type="InterPro" id="IPR013766">
    <property type="entry name" value="Thioredoxin_domain"/>
</dbReference>
<sequence>MSTSRHIVCPHCAGVNRLAANRDAGSAKCGVCKQGLFDGRPVDANAEMFTRQISRSDIPVLVDVWAPWCGPCRMMAPAYADAAKILEPGIRVVKLNSEEHQQVAAQLGIQGIPTLLLFHGGVELARTSGAMNTRQIVDWTGAHLNGQQRQPLA</sequence>
<keyword evidence="10" id="KW-1185">Reference proteome</keyword>
<dbReference type="PROSITE" id="PS51352">
    <property type="entry name" value="THIOREDOXIN_2"/>
    <property type="match status" value="1"/>
</dbReference>
<protein>
    <recommendedName>
        <fullName evidence="7">Thioredoxin</fullName>
    </recommendedName>
</protein>
<dbReference type="GO" id="GO:0045454">
    <property type="term" value="P:cell redox homeostasis"/>
    <property type="evidence" value="ECO:0007669"/>
    <property type="project" value="TreeGrafter"/>
</dbReference>
<dbReference type="Proteomes" id="UP000520198">
    <property type="component" value="Unassembled WGS sequence"/>
</dbReference>
<dbReference type="InterPro" id="IPR049299">
    <property type="entry name" value="Thio2_N"/>
</dbReference>
<dbReference type="NCBIfam" id="NF008229">
    <property type="entry name" value="PRK10996.1"/>
    <property type="match status" value="1"/>
</dbReference>
<gene>
    <name evidence="9" type="primary">trxC</name>
    <name evidence="9" type="ORF">HT585_28535</name>
</gene>
<accession>A0A7Y6UQS6</accession>
<dbReference type="GO" id="GO:0015035">
    <property type="term" value="F:protein-disulfide reductase activity"/>
    <property type="evidence" value="ECO:0007669"/>
    <property type="project" value="UniProtKB-UniRule"/>
</dbReference>
<evidence type="ECO:0000259" key="8">
    <source>
        <dbReference type="PROSITE" id="PS51352"/>
    </source>
</evidence>
<name>A0A7Y6UQS6_9HYPH</name>
<dbReference type="GO" id="GO:0005829">
    <property type="term" value="C:cytosol"/>
    <property type="evidence" value="ECO:0007669"/>
    <property type="project" value="TreeGrafter"/>
</dbReference>
<dbReference type="InterPro" id="IPR005746">
    <property type="entry name" value="Thioredoxin"/>
</dbReference>
<evidence type="ECO:0000256" key="1">
    <source>
        <dbReference type="ARBA" id="ARBA00008987"/>
    </source>
</evidence>
<keyword evidence="6" id="KW-0676">Redox-active center</keyword>
<evidence type="ECO:0000256" key="4">
    <source>
        <dbReference type="ARBA" id="ARBA00022982"/>
    </source>
</evidence>
<proteinExistence type="inferred from homology"/>
<evidence type="ECO:0000256" key="6">
    <source>
        <dbReference type="ARBA" id="ARBA00023284"/>
    </source>
</evidence>
<dbReference type="Gene3D" id="3.40.30.10">
    <property type="entry name" value="Glutaredoxin"/>
    <property type="match status" value="1"/>
</dbReference>
<keyword evidence="4" id="KW-0249">Electron transport</keyword>
<dbReference type="RefSeq" id="WP_176356177.1">
    <property type="nucleotide sequence ID" value="NZ_JABWDU010000011.1"/>
</dbReference>
<dbReference type="AlphaFoldDB" id="A0A7Y6UQS6"/>
<dbReference type="SUPFAM" id="SSF52833">
    <property type="entry name" value="Thioredoxin-like"/>
    <property type="match status" value="1"/>
</dbReference>
<comment type="caution">
    <text evidence="9">The sequence shown here is derived from an EMBL/GenBank/DDBJ whole genome shotgun (WGS) entry which is preliminary data.</text>
</comment>
<comment type="similarity">
    <text evidence="1">Belongs to the thioredoxin family.</text>
</comment>
<evidence type="ECO:0000256" key="2">
    <source>
        <dbReference type="ARBA" id="ARBA00022448"/>
    </source>
</evidence>
<dbReference type="Pfam" id="PF21352">
    <property type="entry name" value="Zn_ribbon_Thio2"/>
    <property type="match status" value="1"/>
</dbReference>
<dbReference type="Gene3D" id="2.30.30.380">
    <property type="entry name" value="Zn-finger domain of Sec23/24"/>
    <property type="match status" value="1"/>
</dbReference>
<dbReference type="CDD" id="cd02947">
    <property type="entry name" value="TRX_family"/>
    <property type="match status" value="1"/>
</dbReference>
<dbReference type="Pfam" id="PF00085">
    <property type="entry name" value="Thioredoxin"/>
    <property type="match status" value="1"/>
</dbReference>
<keyword evidence="5" id="KW-1015">Disulfide bond</keyword>
<dbReference type="PROSITE" id="PS00194">
    <property type="entry name" value="THIOREDOXIN_1"/>
    <property type="match status" value="1"/>
</dbReference>
<dbReference type="PANTHER" id="PTHR45663">
    <property type="entry name" value="GEO12009P1"/>
    <property type="match status" value="1"/>
</dbReference>
<dbReference type="InterPro" id="IPR017937">
    <property type="entry name" value="Thioredoxin_CS"/>
</dbReference>
<evidence type="ECO:0000256" key="5">
    <source>
        <dbReference type="ARBA" id="ARBA00023157"/>
    </source>
</evidence>
<evidence type="ECO:0000313" key="9">
    <source>
        <dbReference type="EMBL" id="NVD42825.1"/>
    </source>
</evidence>
<evidence type="ECO:0000313" key="10">
    <source>
        <dbReference type="Proteomes" id="UP000520198"/>
    </source>
</evidence>